<feature type="transmembrane region" description="Helical" evidence="1">
    <location>
        <begin position="59"/>
        <end position="76"/>
    </location>
</feature>
<keyword evidence="1" id="KW-0472">Membrane</keyword>
<evidence type="ECO:0000313" key="3">
    <source>
        <dbReference type="EMBL" id="KAH9311095.1"/>
    </source>
</evidence>
<dbReference type="Pfam" id="PF25797">
    <property type="entry name" value="PDF2_C"/>
    <property type="match status" value="1"/>
</dbReference>
<name>A0AA38FW23_TAXCH</name>
<keyword evidence="1" id="KW-0812">Transmembrane</keyword>
<dbReference type="EMBL" id="JAHRHJ020000006">
    <property type="protein sequence ID" value="KAH9311095.1"/>
    <property type="molecule type" value="Genomic_DNA"/>
</dbReference>
<evidence type="ECO:0000259" key="2">
    <source>
        <dbReference type="Pfam" id="PF25797"/>
    </source>
</evidence>
<dbReference type="InterPro" id="IPR057993">
    <property type="entry name" value="HD-Zip_IV_C"/>
</dbReference>
<accession>A0AA38FW23</accession>
<feature type="domain" description="HD-Zip IV C-terminal" evidence="2">
    <location>
        <begin position="80"/>
        <end position="142"/>
    </location>
</feature>
<feature type="transmembrane region" description="Helical" evidence="1">
    <location>
        <begin position="143"/>
        <end position="163"/>
    </location>
</feature>
<keyword evidence="1" id="KW-1133">Transmembrane helix</keyword>
<feature type="transmembrane region" description="Helical" evidence="1">
    <location>
        <begin position="33"/>
        <end position="53"/>
    </location>
</feature>
<organism evidence="3 4">
    <name type="scientific">Taxus chinensis</name>
    <name type="common">Chinese yew</name>
    <name type="synonym">Taxus wallichiana var. chinensis</name>
    <dbReference type="NCBI Taxonomy" id="29808"/>
    <lineage>
        <taxon>Eukaryota</taxon>
        <taxon>Viridiplantae</taxon>
        <taxon>Streptophyta</taxon>
        <taxon>Embryophyta</taxon>
        <taxon>Tracheophyta</taxon>
        <taxon>Spermatophyta</taxon>
        <taxon>Pinopsida</taxon>
        <taxon>Pinidae</taxon>
        <taxon>Conifers II</taxon>
        <taxon>Cupressales</taxon>
        <taxon>Taxaceae</taxon>
        <taxon>Taxus</taxon>
    </lineage>
</organism>
<protein>
    <recommendedName>
        <fullName evidence="2">HD-Zip IV C-terminal domain-containing protein</fullName>
    </recommendedName>
</protein>
<comment type="caution">
    <text evidence="3">The sequence shown here is derived from an EMBL/GenBank/DDBJ whole genome shotgun (WGS) entry which is preliminary data.</text>
</comment>
<sequence length="224" mass="25031">MAIPSSRRRTHSPLGTECLALLPISLKSRGSRLLTKLEFLLPFSVLTSIGIGIALAKNLFVFGGTYHINVIEWFLWKSRLAQRRMSSLCSNVKQNRFHVATRKSADPGQPSDVVLCVATSLWVPVRPHRVFDFFRDEQMRAELLLTVVIVEGAVALFRMVNVPPVRKLTIKSLDGVKMGKGPAMVKTLVDTLCMIMEFSIASILKIQNRAIKMAIITPTDQILM</sequence>
<feature type="transmembrane region" description="Helical" evidence="1">
    <location>
        <begin position="183"/>
        <end position="204"/>
    </location>
</feature>
<dbReference type="InterPro" id="IPR042160">
    <property type="entry name" value="HD-Zip_IV"/>
</dbReference>
<gene>
    <name evidence="3" type="ORF">KI387_026130</name>
</gene>
<proteinExistence type="predicted"/>
<reference evidence="3 4" key="1">
    <citation type="journal article" date="2021" name="Nat. Plants">
        <title>The Taxus genome provides insights into paclitaxel biosynthesis.</title>
        <authorList>
            <person name="Xiong X."/>
            <person name="Gou J."/>
            <person name="Liao Q."/>
            <person name="Li Y."/>
            <person name="Zhou Q."/>
            <person name="Bi G."/>
            <person name="Li C."/>
            <person name="Du R."/>
            <person name="Wang X."/>
            <person name="Sun T."/>
            <person name="Guo L."/>
            <person name="Liang H."/>
            <person name="Lu P."/>
            <person name="Wu Y."/>
            <person name="Zhang Z."/>
            <person name="Ro D.K."/>
            <person name="Shang Y."/>
            <person name="Huang S."/>
            <person name="Yan J."/>
        </authorList>
    </citation>
    <scope>NUCLEOTIDE SEQUENCE [LARGE SCALE GENOMIC DNA]</scope>
    <source>
        <strain evidence="3">Ta-2019</strain>
    </source>
</reference>
<dbReference type="Proteomes" id="UP000824469">
    <property type="component" value="Unassembled WGS sequence"/>
</dbReference>
<dbReference type="PANTHER" id="PTHR45654:SF11">
    <property type="entry name" value="HOMEOBOX-LEUCINE ZIPPER PROTEIN HDG5"/>
    <property type="match status" value="1"/>
</dbReference>
<evidence type="ECO:0000313" key="4">
    <source>
        <dbReference type="Proteomes" id="UP000824469"/>
    </source>
</evidence>
<evidence type="ECO:0000256" key="1">
    <source>
        <dbReference type="SAM" id="Phobius"/>
    </source>
</evidence>
<dbReference type="PANTHER" id="PTHR45654">
    <property type="entry name" value="HOMEOBOX-LEUCINE ZIPPER PROTEIN MERISTEM L1"/>
    <property type="match status" value="1"/>
</dbReference>
<dbReference type="AlphaFoldDB" id="A0AA38FW23"/>
<keyword evidence="4" id="KW-1185">Reference proteome</keyword>